<dbReference type="Proteomes" id="UP000716906">
    <property type="component" value="Unassembled WGS sequence"/>
</dbReference>
<reference evidence="1 2" key="1">
    <citation type="journal article" date="2021" name="Sci. Rep.">
        <title>The distribution of antibiotic resistance genes in chicken gut microbiota commensals.</title>
        <authorList>
            <person name="Juricova H."/>
            <person name="Matiasovicova J."/>
            <person name="Kubasova T."/>
            <person name="Cejkova D."/>
            <person name="Rychlik I."/>
        </authorList>
    </citation>
    <scope>NUCLEOTIDE SEQUENCE [LARGE SCALE GENOMIC DNA]</scope>
    <source>
        <strain evidence="1 2">An773</strain>
    </source>
</reference>
<proteinExistence type="predicted"/>
<dbReference type="GO" id="GO:0016740">
    <property type="term" value="F:transferase activity"/>
    <property type="evidence" value="ECO:0007669"/>
    <property type="project" value="UniProtKB-KW"/>
</dbReference>
<organism evidence="1 2">
    <name type="scientific">Faecalicatena fissicatena</name>
    <dbReference type="NCBI Taxonomy" id="290055"/>
    <lineage>
        <taxon>Bacteria</taxon>
        <taxon>Bacillati</taxon>
        <taxon>Bacillota</taxon>
        <taxon>Clostridia</taxon>
        <taxon>Lachnospirales</taxon>
        <taxon>Lachnospiraceae</taxon>
        <taxon>Faecalicatena</taxon>
    </lineage>
</organism>
<dbReference type="InterPro" id="IPR029465">
    <property type="entry name" value="ATPgrasp_TupA"/>
</dbReference>
<dbReference type="Pfam" id="PF14305">
    <property type="entry name" value="ATPgrasp_TupA"/>
    <property type="match status" value="1"/>
</dbReference>
<name>A0ABS2EA93_9FIRM</name>
<evidence type="ECO:0000313" key="1">
    <source>
        <dbReference type="EMBL" id="MBM6738551.1"/>
    </source>
</evidence>
<keyword evidence="1" id="KW-0808">Transferase</keyword>
<protein>
    <submittedName>
        <fullName evidence="1">Glycosyl transferase</fullName>
    </submittedName>
</protein>
<comment type="caution">
    <text evidence="1">The sequence shown here is derived from an EMBL/GenBank/DDBJ whole genome shotgun (WGS) entry which is preliminary data.</text>
</comment>
<dbReference type="EMBL" id="JACLYY010000010">
    <property type="protein sequence ID" value="MBM6738551.1"/>
    <property type="molecule type" value="Genomic_DNA"/>
</dbReference>
<gene>
    <name evidence="1" type="ORF">H7U36_10645</name>
</gene>
<keyword evidence="2" id="KW-1185">Reference proteome</keyword>
<sequence length="286" mass="34040">MGMYNKLDDETFLKKYYQCIFHKELNLQTPKTFNAKLQWLKLYDRRPEYTMMVDKYRVRDYIAKKIGREYLIPLLGVWDDPDEIDFDSLPQQFVLKCNHNSGLGMCICRDKSKLDVKKVKADLRKGLQQDYYITFREWPYRDVPRKIICEKYMEDNSTAELVDYKFFCFDGRVDCVMVCLDRSSGNTKFYFFDRAWNLLRYNIRGKEAPENFTIPKPSNMEEMFEIAEKLSKGLPFARIDLYSVSGRTYFGEITFFPDSGFDVNLLLETDRHWGEMISISKINSEV</sequence>
<evidence type="ECO:0000313" key="2">
    <source>
        <dbReference type="Proteomes" id="UP000716906"/>
    </source>
</evidence>
<accession>A0ABS2EA93</accession>